<dbReference type="SUPFAM" id="SSF141868">
    <property type="entry name" value="EAL domain-like"/>
    <property type="match status" value="1"/>
</dbReference>
<dbReference type="InterPro" id="IPR043128">
    <property type="entry name" value="Rev_trsase/Diguanyl_cyclase"/>
</dbReference>
<evidence type="ECO:0000259" key="4">
    <source>
        <dbReference type="PROSITE" id="PS50883"/>
    </source>
</evidence>
<dbReference type="SMART" id="SM00267">
    <property type="entry name" value="GGDEF"/>
    <property type="match status" value="1"/>
</dbReference>
<sequence length="1065" mass="116677">MNWAGSTGRQWLFRHGTALRTVLVSVIAIGCVAAAAFQIFASSERADARMAAVIQVKQDLDVLQALHVDANTDFLKGLGTSRWASYAWPIARVGEATRCYDDLAKLLAGTPDALATVARMREASAQWAQQLDELTAGAVSVHGTAVNSSTLLAANETFSVIAVAVARLRAQEDARARADASYAAQRLAIERTALAITAVLASGLLAYGFTANYRISLARSRAKIVADEAEKRFREYFEKHPVAMLIFEVQSLTILAANGAAQRQYAYGADGLSGMRITALFPAAQRVSFEEKIERFHRGAEGSEASDTCLHMRRDLSVITVQMSYHFLQYGGHDACFITAIDVTEREQAKQEIQQAKQMLETVINSVPNRICWKDRDLRYVGCNRPFAADAGFTEVEQVAGLGDFDMPWKESSAQLINLDAQVMRTREPLVSQEESLRMQDGSLHWLCITKVPLSDAQGNVTGVLTCYEDTTSQKRAELALRLRSRALDASVNAVLITRVTATGGAVIEYANPAFGRITGYAPEDVLGRDGAFLLARDRSRPGFDQLGHELAAQREVSTLLHSTRADGSLFWNQLYIAPVRDESGAITHHISVLNDVTELVESRDRLHMQARSDALTSLPNRAVLREWIERAVRHAQPGEVTFAILFMDIDHFKDVNDTLGHRAGDGLLQHVARELRTCVGPDDLVVRYGGDEFVLAVAKPETDDRLKGVLSLIHACLKEPVSLENVLVHVQMSLGIACFPDDGHDVETLLRHADLAMYRAKASGPNAIQRFDLSFAQAAQVRTTLSRRMRIALESGGFKLVYQPQVDIQLNRITGVEALIRWHDAELGHVNPASFIPVAEENGLIGPIGQWVLEQACVQARAWQQVMPGLRMSVNVSPLQFVRGDFLQVVQRALAGAGLPPRLLELEITESVLVAPGATEVLKDLRELGVGIAIDDFGAGYSSLSYLRTFHADRLKIDMSFVRGISLNREDEAIITAILAMGRSLGLSVVAEGVETATQLSFLVDLGCDFVQGYYFAKPMPARHAMTYMAGFKTPLNDSAKPAAEVGEEPVVGFDVNRSGARRS</sequence>
<protein>
    <submittedName>
        <fullName evidence="6">PAS domain S-box-containing protein/diguanylate cyclase (GGDEF) domain-containing protein</fullName>
    </submittedName>
</protein>
<dbReference type="PANTHER" id="PTHR44757:SF2">
    <property type="entry name" value="BIOFILM ARCHITECTURE MAINTENANCE PROTEIN MBAA"/>
    <property type="match status" value="1"/>
</dbReference>
<dbReference type="InterPro" id="IPR000700">
    <property type="entry name" value="PAS-assoc_C"/>
</dbReference>
<feature type="transmembrane region" description="Helical" evidence="1">
    <location>
        <begin position="20"/>
        <end position="41"/>
    </location>
</feature>
<keyword evidence="1" id="KW-0472">Membrane</keyword>
<dbReference type="Pfam" id="PF08448">
    <property type="entry name" value="PAS_4"/>
    <property type="match status" value="2"/>
</dbReference>
<evidence type="ECO:0000259" key="2">
    <source>
        <dbReference type="PROSITE" id="PS50112"/>
    </source>
</evidence>
<dbReference type="InterPro" id="IPR029787">
    <property type="entry name" value="Nucleotide_cyclase"/>
</dbReference>
<dbReference type="Pfam" id="PF00563">
    <property type="entry name" value="EAL"/>
    <property type="match status" value="1"/>
</dbReference>
<dbReference type="PROSITE" id="PS50883">
    <property type="entry name" value="EAL"/>
    <property type="match status" value="1"/>
</dbReference>
<dbReference type="Pfam" id="PF00990">
    <property type="entry name" value="GGDEF"/>
    <property type="match status" value="1"/>
</dbReference>
<dbReference type="OrthoDB" id="9813903at2"/>
<feature type="domain" description="PAC" evidence="3">
    <location>
        <begin position="555"/>
        <end position="609"/>
    </location>
</feature>
<dbReference type="SMART" id="SM00052">
    <property type="entry name" value="EAL"/>
    <property type="match status" value="1"/>
</dbReference>
<feature type="domain" description="PAS" evidence="2">
    <location>
        <begin position="480"/>
        <end position="529"/>
    </location>
</feature>
<dbReference type="InterPro" id="IPR035919">
    <property type="entry name" value="EAL_sf"/>
</dbReference>
<proteinExistence type="predicted"/>
<dbReference type="SUPFAM" id="SSF55073">
    <property type="entry name" value="Nucleotide cyclase"/>
    <property type="match status" value="1"/>
</dbReference>
<dbReference type="SUPFAM" id="SSF55785">
    <property type="entry name" value="PYP-like sensor domain (PAS domain)"/>
    <property type="match status" value="3"/>
</dbReference>
<dbReference type="InterPro" id="IPR000014">
    <property type="entry name" value="PAS"/>
</dbReference>
<dbReference type="InterPro" id="IPR001633">
    <property type="entry name" value="EAL_dom"/>
</dbReference>
<evidence type="ECO:0000313" key="6">
    <source>
        <dbReference type="EMBL" id="SIO43507.1"/>
    </source>
</evidence>
<dbReference type="Proteomes" id="UP000184693">
    <property type="component" value="Unassembled WGS sequence"/>
</dbReference>
<dbReference type="CDD" id="cd01948">
    <property type="entry name" value="EAL"/>
    <property type="match status" value="1"/>
</dbReference>
<dbReference type="PROSITE" id="PS50113">
    <property type="entry name" value="PAC"/>
    <property type="match status" value="2"/>
</dbReference>
<dbReference type="InterPro" id="IPR052155">
    <property type="entry name" value="Biofilm_reg_signaling"/>
</dbReference>
<dbReference type="NCBIfam" id="TIGR00229">
    <property type="entry name" value="sensory_box"/>
    <property type="match status" value="3"/>
</dbReference>
<dbReference type="Gene3D" id="3.20.20.450">
    <property type="entry name" value="EAL domain"/>
    <property type="match status" value="1"/>
</dbReference>
<dbReference type="CDD" id="cd01949">
    <property type="entry name" value="GGDEF"/>
    <property type="match status" value="1"/>
</dbReference>
<feature type="domain" description="PAC" evidence="3">
    <location>
        <begin position="431"/>
        <end position="483"/>
    </location>
</feature>
<dbReference type="InterPro" id="IPR000160">
    <property type="entry name" value="GGDEF_dom"/>
</dbReference>
<dbReference type="SMART" id="SM00086">
    <property type="entry name" value="PAC"/>
    <property type="match status" value="3"/>
</dbReference>
<dbReference type="InterPro" id="IPR035965">
    <property type="entry name" value="PAS-like_dom_sf"/>
</dbReference>
<dbReference type="Gene3D" id="3.30.70.270">
    <property type="match status" value="1"/>
</dbReference>
<dbReference type="NCBIfam" id="TIGR00254">
    <property type="entry name" value="GGDEF"/>
    <property type="match status" value="1"/>
</dbReference>
<organism evidence="6 7">
    <name type="scientific">Paraburkholderia phenazinium</name>
    <dbReference type="NCBI Taxonomy" id="60549"/>
    <lineage>
        <taxon>Bacteria</taxon>
        <taxon>Pseudomonadati</taxon>
        <taxon>Pseudomonadota</taxon>
        <taxon>Betaproteobacteria</taxon>
        <taxon>Burkholderiales</taxon>
        <taxon>Burkholderiaceae</taxon>
        <taxon>Paraburkholderia</taxon>
    </lineage>
</organism>
<dbReference type="SMART" id="SM00091">
    <property type="entry name" value="PAS"/>
    <property type="match status" value="2"/>
</dbReference>
<dbReference type="PANTHER" id="PTHR44757">
    <property type="entry name" value="DIGUANYLATE CYCLASE DGCP"/>
    <property type="match status" value="1"/>
</dbReference>
<dbReference type="AlphaFoldDB" id="A0A1N6JH41"/>
<evidence type="ECO:0000256" key="1">
    <source>
        <dbReference type="SAM" id="Phobius"/>
    </source>
</evidence>
<keyword evidence="1" id="KW-1133">Transmembrane helix</keyword>
<dbReference type="PROSITE" id="PS50887">
    <property type="entry name" value="GGDEF"/>
    <property type="match status" value="1"/>
</dbReference>
<dbReference type="PROSITE" id="PS50112">
    <property type="entry name" value="PAS"/>
    <property type="match status" value="1"/>
</dbReference>
<feature type="domain" description="GGDEF" evidence="5">
    <location>
        <begin position="641"/>
        <end position="774"/>
    </location>
</feature>
<evidence type="ECO:0000259" key="3">
    <source>
        <dbReference type="PROSITE" id="PS50113"/>
    </source>
</evidence>
<dbReference type="InterPro" id="IPR001610">
    <property type="entry name" value="PAC"/>
</dbReference>
<dbReference type="EMBL" id="FSRM01000002">
    <property type="protein sequence ID" value="SIO43507.1"/>
    <property type="molecule type" value="Genomic_DNA"/>
</dbReference>
<dbReference type="Pfam" id="PF13426">
    <property type="entry name" value="PAS_9"/>
    <property type="match status" value="1"/>
</dbReference>
<keyword evidence="1" id="KW-0812">Transmembrane</keyword>
<feature type="domain" description="EAL" evidence="4">
    <location>
        <begin position="783"/>
        <end position="1034"/>
    </location>
</feature>
<dbReference type="CDD" id="cd00130">
    <property type="entry name" value="PAS"/>
    <property type="match status" value="1"/>
</dbReference>
<dbReference type="InterPro" id="IPR013656">
    <property type="entry name" value="PAS_4"/>
</dbReference>
<gene>
    <name evidence="6" type="ORF">SAMN05444168_4408</name>
</gene>
<accession>A0A1N6JH41</accession>
<reference evidence="6 7" key="1">
    <citation type="submission" date="2016-11" db="EMBL/GenBank/DDBJ databases">
        <authorList>
            <person name="Jaros S."/>
            <person name="Januszkiewicz K."/>
            <person name="Wedrychowicz H."/>
        </authorList>
    </citation>
    <scope>NUCLEOTIDE SEQUENCE [LARGE SCALE GENOMIC DNA]</scope>
    <source>
        <strain evidence="6 7">GAS86</strain>
    </source>
</reference>
<name>A0A1N6JH41_9BURK</name>
<dbReference type="Gene3D" id="3.30.450.20">
    <property type="entry name" value="PAS domain"/>
    <property type="match status" value="3"/>
</dbReference>
<evidence type="ECO:0000259" key="5">
    <source>
        <dbReference type="PROSITE" id="PS50887"/>
    </source>
</evidence>
<evidence type="ECO:0000313" key="7">
    <source>
        <dbReference type="Proteomes" id="UP000184693"/>
    </source>
</evidence>